<evidence type="ECO:0000313" key="2">
    <source>
        <dbReference type="EMBL" id="BBN99258.1"/>
    </source>
</evidence>
<proteinExistence type="predicted"/>
<evidence type="ECO:0000313" key="3">
    <source>
        <dbReference type="Proteomes" id="UP000326951"/>
    </source>
</evidence>
<dbReference type="PANTHER" id="PTHR46434">
    <property type="entry name" value="GENETIC INTERACTOR OF PROHIBITINS 3, MITOCHONDRIAL"/>
    <property type="match status" value="1"/>
</dbReference>
<name>A0A5K7X2U0_9BACL</name>
<dbReference type="PROSITE" id="PS51721">
    <property type="entry name" value="G_CP"/>
    <property type="match status" value="1"/>
</dbReference>
<evidence type="ECO:0000259" key="1">
    <source>
        <dbReference type="PROSITE" id="PS51721"/>
    </source>
</evidence>
<dbReference type="InterPro" id="IPR048422">
    <property type="entry name" value="NOA1/YqeH-like_C"/>
</dbReference>
<dbReference type="NCBIfam" id="TIGR03597">
    <property type="entry name" value="GTPase_YqeH"/>
    <property type="match status" value="1"/>
</dbReference>
<protein>
    <recommendedName>
        <fullName evidence="1">CP-type G domain-containing protein</fullName>
    </recommendedName>
</protein>
<dbReference type="InterPro" id="IPR027417">
    <property type="entry name" value="P-loop_NTPase"/>
</dbReference>
<dbReference type="InterPro" id="IPR006073">
    <property type="entry name" value="GTP-bd"/>
</dbReference>
<dbReference type="RefSeq" id="WP_152080585.1">
    <property type="nucleotide sequence ID" value="NZ_AP021853.1"/>
</dbReference>
<dbReference type="AlphaFoldDB" id="A0A5K7X2U0"/>
<dbReference type="GO" id="GO:0005525">
    <property type="term" value="F:GTP binding"/>
    <property type="evidence" value="ECO:0007669"/>
    <property type="project" value="InterPro"/>
</dbReference>
<sequence length="366" mass="40411">MDEIYCAGCGVKIQTEDPQALGYTPQSALQHDPIVCQRCFRLTHYNEIQDVSLTADDFLTMLSKISEHDALVVYLVDLFDSAGSWVPGLQRFVGGNPVLLVGNKGDLFPKSTNPNKLSSWIRRSAREQGLKPVDVRLMSASRNHGLDEVAAAIDHYRKGRDVYVVGATNVGKSTFINHLIQHLGTGDSAITTSRFPGTTLDFIEIPLGDGCNLYDTPGIINDHQAAHFIGPRDLKKIMPVKEIKPKVFQLNERQTLFLGGLGRLDYIGPARRSLIVYASSSLVIHRTKMEQADDLYARQLGHLLTPPSEKVDLPPMERFDFRTDQQACDLVFSGLGWITIKGRGARITAYAPKGIGVSLRPSLIKG</sequence>
<dbReference type="Pfam" id="PF21516">
    <property type="entry name" value="YqeH-like_C"/>
    <property type="match status" value="1"/>
</dbReference>
<organism evidence="2 3">
    <name type="scientific">Sporolactobacillus terrae</name>
    <dbReference type="NCBI Taxonomy" id="269673"/>
    <lineage>
        <taxon>Bacteria</taxon>
        <taxon>Bacillati</taxon>
        <taxon>Bacillota</taxon>
        <taxon>Bacilli</taxon>
        <taxon>Bacillales</taxon>
        <taxon>Sporolactobacillaceae</taxon>
        <taxon>Sporolactobacillus</taxon>
    </lineage>
</organism>
<dbReference type="EMBL" id="AP021853">
    <property type="protein sequence ID" value="BBN99258.1"/>
    <property type="molecule type" value="Genomic_DNA"/>
</dbReference>
<dbReference type="InterPro" id="IPR030378">
    <property type="entry name" value="G_CP_dom"/>
</dbReference>
<dbReference type="PANTHER" id="PTHR46434:SF1">
    <property type="entry name" value="GENETIC INTERACTOR OF PROHIBITINS 3, MITOCHONDRIAL"/>
    <property type="match status" value="1"/>
</dbReference>
<reference evidence="2 3" key="1">
    <citation type="submission" date="2019-09" db="EMBL/GenBank/DDBJ databases">
        <title>Complete genome sequence of Sporolactobacillus terrae 70-3.</title>
        <authorList>
            <person name="Tanaka N."/>
            <person name="Shiwa Y."/>
            <person name="Fujita N."/>
            <person name="Tanasupawat S."/>
        </authorList>
    </citation>
    <scope>NUCLEOTIDE SEQUENCE [LARGE SCALE GENOMIC DNA]</scope>
    <source>
        <strain evidence="2 3">70-3</strain>
    </source>
</reference>
<accession>A0A5K7X2U0</accession>
<dbReference type="Proteomes" id="UP000326951">
    <property type="component" value="Chromosome"/>
</dbReference>
<dbReference type="InterPro" id="IPR050896">
    <property type="entry name" value="Mito_lipid_metab_GTPase"/>
</dbReference>
<dbReference type="InterPro" id="IPR019988">
    <property type="entry name" value="GTP-bd_ribosome_bgen_YqeH"/>
</dbReference>
<gene>
    <name evidence="2" type="primary">yqeH</name>
    <name evidence="2" type="ORF">St703_19630</name>
</gene>
<dbReference type="CDD" id="cd01855">
    <property type="entry name" value="YqeH"/>
    <property type="match status" value="1"/>
</dbReference>
<dbReference type="SUPFAM" id="SSF52540">
    <property type="entry name" value="P-loop containing nucleoside triphosphate hydrolases"/>
    <property type="match status" value="1"/>
</dbReference>
<dbReference type="Pfam" id="PF01926">
    <property type="entry name" value="MMR_HSR1"/>
    <property type="match status" value="1"/>
</dbReference>
<feature type="domain" description="CP-type G" evidence="1">
    <location>
        <begin position="59"/>
        <end position="222"/>
    </location>
</feature>
<dbReference type="Gene3D" id="3.40.50.300">
    <property type="entry name" value="P-loop containing nucleotide triphosphate hydrolases"/>
    <property type="match status" value="1"/>
</dbReference>